<comment type="catalytic activity">
    <reaction evidence="5">
        <text>N(4)-(alpha-D-Glc-(1-&gt;2)-alpha-D-Glc-(1-&gt;3)-alpha-D-Glc-(1-&gt;3)-alpha-D-Man-(1-&gt;2)-alpha-D-Man-(1-&gt;2)-alpha-D-Man-(1-&gt;3)-[alpha-D-Man-(1-&gt;2)-alpha-D-Man-(1-&gt;3)-[alpha-D-Man-(1-&gt;2)-alpha-D-Man-(1-&gt;6)]-alpha-D-Man-(1-&gt;6)]-beta-D-Man-(1-&gt;4)-beta-D-GlcNAc-(1-&gt;4)-beta-D-GlcNAc)-L-asparaginyl-[protein] + H2O = N(4)-(alpha-D-Glc-(1-&gt;3)-alpha-D-Glc-(1-&gt;3)-alpha-D-Man-(1-&gt;2)-alpha-D-Man-(1-&gt;2)-alpha-D-Man-(1-&gt;3)-[alpha-D-Man-(1-&gt;2)-alpha-D-Man-(1-&gt;3)-[alpha-D-Man-(1-&gt;2)-alpha-D-Man-(1-&gt;6)]-alpha-D-Man-(1-&gt;6)]-beta-D-Man-(1-&gt;4)-beta-D-GlcNAc-(1-&gt;4)-beta-D-GlcNAc)-L-asparaginyl-[protein] + beta-D-glucose</text>
        <dbReference type="Rhea" id="RHEA:55988"/>
        <dbReference type="Rhea" id="RHEA-COMP:12806"/>
        <dbReference type="Rhea" id="RHEA-COMP:14355"/>
        <dbReference type="ChEBI" id="CHEBI:15377"/>
        <dbReference type="ChEBI" id="CHEBI:15903"/>
        <dbReference type="ChEBI" id="CHEBI:59082"/>
        <dbReference type="ChEBI" id="CHEBI:132537"/>
        <dbReference type="EC" id="3.2.1.106"/>
    </reaction>
</comment>
<comment type="similarity">
    <text evidence="2 5">Belongs to the glycosyl hydrolase 63 family.</text>
</comment>
<dbReference type="eggNOG" id="KOG2161">
    <property type="taxonomic scope" value="Eukaryota"/>
</dbReference>
<dbReference type="InterPro" id="IPR031335">
    <property type="entry name" value="Glyco_hydro_63_C"/>
</dbReference>
<dbReference type="SUPFAM" id="SSF48208">
    <property type="entry name" value="Six-hairpin glycosidases"/>
    <property type="match status" value="1"/>
</dbReference>
<dbReference type="InterPro" id="IPR031631">
    <property type="entry name" value="Glyco_hydro_63N"/>
</dbReference>
<sequence>MKERRVTNRGAPAAPAAAAASRRRKKPAFDPSGGFFSGVRIGAVAAFAIFVLTAITLVVLLSALYPRETPRSITPVALPKIMDLPQFQGEHKERLYWGTYRPHLYLGIRSRTPKSLLAGLMWLGIKDGYYALRHTCEDSDGLKRYGWVRHDGISYGRQVILDQNMNITTFFSKSWNDGSGYGGDWSVRVNLHHSRFWFFLKKTKSSLYFYIAEEEGSQIRISRNDASGLAASGHRHDIGHWQIHISAENNTFFHYAGFRTGNMHNITQLVQNSLIVQERKLQLPDTYEKSSNIVVFQVLGRNHLQLDVTFLAGVDEKKFSVQSRLDRLSGIRLDETLRVQEQIFDKRFENAYKLDNEELSSFGATNAVEIGKAALSNLLGGISYFYGQSLISIPSKEQKHHRESFWKYWPAALYSAVPCRSFFPRGFLWDEGFHQIIISRWDRNLTYDIVGHWLDLLNVDGWIPREQILGEEARVRVPDEYILQHTDNANPPTLFLPLHGLKAYIALASLESGKENNAERAFLEKSFPRLQAWFGWFNRTQAGTFPGTYYWHGRSITDKELNAKSLSSGLDDYPRASHPSADERHVDLRCWMALAAKSMVMIAKIIGAPHEVRKNWHSMARSNDLLFQKYEAMSQVLSDFDVLNQVSLHYDRKRGRYYDYGNHTEKVKLEWDNFFDPRTGQVQQVLRRVVSGRPKLQLVPQFGYVSLFPFIVKLIPADSQILEAHLNLIQSEKLLWTSFGLRSLATTSSIYNRRNTEHDAPYWRGPVWINMNYLVLSSLHYYSQEPGPYKDAAASVYKQLRANLISNVARRYNEMGYIFEQYDHTKEGEGKGARPFTGWSSLILLIMAEQYQR</sequence>
<comment type="function">
    <text evidence="5">Cleaves the distal alpha 1,2-linked glucose residue from the Glc(3)Man(9)GlcNAc(2) oligosaccharide precursor.</text>
</comment>
<evidence type="ECO:0000256" key="3">
    <source>
        <dbReference type="ARBA" id="ARBA00022801"/>
    </source>
</evidence>
<keyword evidence="10" id="KW-1185">Reference proteome</keyword>
<accession>D8QXV8</accession>
<dbReference type="GO" id="GO:0009311">
    <property type="term" value="P:oligosaccharide metabolic process"/>
    <property type="evidence" value="ECO:0007669"/>
    <property type="project" value="UniProtKB-UniRule"/>
</dbReference>
<evidence type="ECO:0000256" key="6">
    <source>
        <dbReference type="SAM" id="MobiDB-lite"/>
    </source>
</evidence>
<dbReference type="GO" id="GO:0005789">
    <property type="term" value="C:endoplasmic reticulum membrane"/>
    <property type="evidence" value="ECO:0000318"/>
    <property type="project" value="GO_Central"/>
</dbReference>
<dbReference type="HOGENOM" id="CLU_007380_1_0_1"/>
<evidence type="ECO:0000256" key="2">
    <source>
        <dbReference type="ARBA" id="ARBA00010833"/>
    </source>
</evidence>
<keyword evidence="5" id="KW-0472">Membrane</keyword>
<dbReference type="PANTHER" id="PTHR10412:SF20">
    <property type="entry name" value="MANNOSYL-OLIGOSACCHARIDE GLUCOSIDASE GCS1"/>
    <property type="match status" value="1"/>
</dbReference>
<gene>
    <name evidence="9" type="ORF">SELMODRAFT_165919</name>
</gene>
<organism evidence="10">
    <name type="scientific">Selaginella moellendorffii</name>
    <name type="common">Spikemoss</name>
    <dbReference type="NCBI Taxonomy" id="88036"/>
    <lineage>
        <taxon>Eukaryota</taxon>
        <taxon>Viridiplantae</taxon>
        <taxon>Streptophyta</taxon>
        <taxon>Embryophyta</taxon>
        <taxon>Tracheophyta</taxon>
        <taxon>Lycopodiopsida</taxon>
        <taxon>Selaginellales</taxon>
        <taxon>Selaginellaceae</taxon>
        <taxon>Selaginella</taxon>
    </lineage>
</organism>
<evidence type="ECO:0000259" key="7">
    <source>
        <dbReference type="Pfam" id="PF03200"/>
    </source>
</evidence>
<dbReference type="EMBL" id="GL377568">
    <property type="protein sequence ID" value="EFJ35102.1"/>
    <property type="molecule type" value="Genomic_DNA"/>
</dbReference>
<dbReference type="InParanoid" id="D8QXV8"/>
<dbReference type="STRING" id="88036.D8QXV8"/>
<dbReference type="Pfam" id="PF03200">
    <property type="entry name" value="Glyco_hydro_63"/>
    <property type="match status" value="1"/>
</dbReference>
<name>D8QXV8_SELML</name>
<dbReference type="Gene3D" id="1.50.10.10">
    <property type="match status" value="1"/>
</dbReference>
<dbReference type="InterPro" id="IPR008928">
    <property type="entry name" value="6-hairpin_glycosidase_sf"/>
</dbReference>
<keyword evidence="3 5" id="KW-0378">Hydrolase</keyword>
<dbReference type="AlphaFoldDB" id="D8QXV8"/>
<dbReference type="GO" id="GO:0006487">
    <property type="term" value="P:protein N-linked glycosylation"/>
    <property type="evidence" value="ECO:0000318"/>
    <property type="project" value="GO_Central"/>
</dbReference>
<dbReference type="GO" id="GO:0004573">
    <property type="term" value="F:Glc3Man9GlcNAc2 oligosaccharide glucosidase activity"/>
    <property type="evidence" value="ECO:0000318"/>
    <property type="project" value="GO_Central"/>
</dbReference>
<evidence type="ECO:0000313" key="9">
    <source>
        <dbReference type="EMBL" id="EFJ35102.1"/>
    </source>
</evidence>
<keyword evidence="5" id="KW-0812">Transmembrane</keyword>
<dbReference type="Gene3D" id="2.70.98.110">
    <property type="entry name" value="Glycosyl hydrolase family 63, N-terminal domain"/>
    <property type="match status" value="1"/>
</dbReference>
<evidence type="ECO:0000259" key="8">
    <source>
        <dbReference type="Pfam" id="PF16923"/>
    </source>
</evidence>
<dbReference type="FunFam" id="1.50.10.10:FF:000009">
    <property type="entry name" value="mannosyl-oligosaccharide glucosidase"/>
    <property type="match status" value="1"/>
</dbReference>
<dbReference type="EC" id="3.2.1.106" evidence="5"/>
<comment type="subcellular location">
    <subcellularLocation>
        <location evidence="5">Endoplasmic reticulum membrane</location>
        <topology evidence="5">Single-pass type II membrane protein</topology>
    </subcellularLocation>
</comment>
<proteinExistence type="inferred from homology"/>
<dbReference type="InterPro" id="IPR012341">
    <property type="entry name" value="6hp_glycosidase-like_sf"/>
</dbReference>
<keyword evidence="5" id="KW-1133">Transmembrane helix</keyword>
<feature type="compositionally biased region" description="Low complexity" evidence="6">
    <location>
        <begin position="11"/>
        <end position="20"/>
    </location>
</feature>
<dbReference type="PANTHER" id="PTHR10412">
    <property type="entry name" value="MANNOSYL-OLIGOSACCHARIDE GLUCOSIDASE"/>
    <property type="match status" value="1"/>
</dbReference>
<keyword evidence="5" id="KW-0256">Endoplasmic reticulum</keyword>
<evidence type="ECO:0000256" key="1">
    <source>
        <dbReference type="ARBA" id="ARBA00004740"/>
    </source>
</evidence>
<dbReference type="FunCoup" id="D8QXV8">
    <property type="interactions" value="4639"/>
</dbReference>
<comment type="pathway">
    <text evidence="1">Glycan metabolism; N-glycan degradation.</text>
</comment>
<keyword evidence="4 5" id="KW-0326">Glycosidase</keyword>
<feature type="region of interest" description="Disordered" evidence="6">
    <location>
        <begin position="1"/>
        <end position="27"/>
    </location>
</feature>
<dbReference type="InterPro" id="IPR038518">
    <property type="entry name" value="Glyco_hydro_63N_sf"/>
</dbReference>
<evidence type="ECO:0000256" key="5">
    <source>
        <dbReference type="RuleBase" id="RU368089"/>
    </source>
</evidence>
<reference evidence="9 10" key="1">
    <citation type="journal article" date="2011" name="Science">
        <title>The Selaginella genome identifies genetic changes associated with the evolution of vascular plants.</title>
        <authorList>
            <person name="Banks J.A."/>
            <person name="Nishiyama T."/>
            <person name="Hasebe M."/>
            <person name="Bowman J.L."/>
            <person name="Gribskov M."/>
            <person name="dePamphilis C."/>
            <person name="Albert V.A."/>
            <person name="Aono N."/>
            <person name="Aoyama T."/>
            <person name="Ambrose B.A."/>
            <person name="Ashton N.W."/>
            <person name="Axtell M.J."/>
            <person name="Barker E."/>
            <person name="Barker M.S."/>
            <person name="Bennetzen J.L."/>
            <person name="Bonawitz N.D."/>
            <person name="Chapple C."/>
            <person name="Cheng C."/>
            <person name="Correa L.G."/>
            <person name="Dacre M."/>
            <person name="DeBarry J."/>
            <person name="Dreyer I."/>
            <person name="Elias M."/>
            <person name="Engstrom E.M."/>
            <person name="Estelle M."/>
            <person name="Feng L."/>
            <person name="Finet C."/>
            <person name="Floyd S.K."/>
            <person name="Frommer W.B."/>
            <person name="Fujita T."/>
            <person name="Gramzow L."/>
            <person name="Gutensohn M."/>
            <person name="Harholt J."/>
            <person name="Hattori M."/>
            <person name="Heyl A."/>
            <person name="Hirai T."/>
            <person name="Hiwatashi Y."/>
            <person name="Ishikawa M."/>
            <person name="Iwata M."/>
            <person name="Karol K.G."/>
            <person name="Koehler B."/>
            <person name="Kolukisaoglu U."/>
            <person name="Kubo M."/>
            <person name="Kurata T."/>
            <person name="Lalonde S."/>
            <person name="Li K."/>
            <person name="Li Y."/>
            <person name="Litt A."/>
            <person name="Lyons E."/>
            <person name="Manning G."/>
            <person name="Maruyama T."/>
            <person name="Michael T.P."/>
            <person name="Mikami K."/>
            <person name="Miyazaki S."/>
            <person name="Morinaga S."/>
            <person name="Murata T."/>
            <person name="Mueller-Roeber B."/>
            <person name="Nelson D.R."/>
            <person name="Obara M."/>
            <person name="Oguri Y."/>
            <person name="Olmstead R.G."/>
            <person name="Onodera N."/>
            <person name="Petersen B.L."/>
            <person name="Pils B."/>
            <person name="Prigge M."/>
            <person name="Rensing S.A."/>
            <person name="Riano-Pachon D.M."/>
            <person name="Roberts A.W."/>
            <person name="Sato Y."/>
            <person name="Scheller H.V."/>
            <person name="Schulz B."/>
            <person name="Schulz C."/>
            <person name="Shakirov E.V."/>
            <person name="Shibagaki N."/>
            <person name="Shinohara N."/>
            <person name="Shippen D.E."/>
            <person name="Soerensen I."/>
            <person name="Sotooka R."/>
            <person name="Sugimoto N."/>
            <person name="Sugita M."/>
            <person name="Sumikawa N."/>
            <person name="Tanurdzic M."/>
            <person name="Theissen G."/>
            <person name="Ulvskov P."/>
            <person name="Wakazuki S."/>
            <person name="Weng J.K."/>
            <person name="Willats W.W."/>
            <person name="Wipf D."/>
            <person name="Wolf P.G."/>
            <person name="Yang L."/>
            <person name="Zimmer A.D."/>
            <person name="Zhu Q."/>
            <person name="Mitros T."/>
            <person name="Hellsten U."/>
            <person name="Loque D."/>
            <person name="Otillar R."/>
            <person name="Salamov A."/>
            <person name="Schmutz J."/>
            <person name="Shapiro H."/>
            <person name="Lindquist E."/>
            <person name="Lucas S."/>
            <person name="Rokhsar D."/>
            <person name="Grigoriev I.V."/>
        </authorList>
    </citation>
    <scope>NUCLEOTIDE SEQUENCE [LARGE SCALE GENOMIC DNA]</scope>
</reference>
<dbReference type="Proteomes" id="UP000001514">
    <property type="component" value="Unassembled WGS sequence"/>
</dbReference>
<feature type="domain" description="Glycosyl hydrolase family 63 C-terminal" evidence="7">
    <location>
        <begin position="331"/>
        <end position="849"/>
    </location>
</feature>
<dbReference type="KEGG" id="smo:SELMODRAFT_165919"/>
<evidence type="ECO:0000313" key="10">
    <source>
        <dbReference type="Proteomes" id="UP000001514"/>
    </source>
</evidence>
<evidence type="ECO:0000256" key="4">
    <source>
        <dbReference type="ARBA" id="ARBA00023295"/>
    </source>
</evidence>
<dbReference type="InterPro" id="IPR004888">
    <property type="entry name" value="Glycoside_hydrolase_63"/>
</dbReference>
<dbReference type="OMA" id="IHLDLRC"/>
<protein>
    <recommendedName>
        <fullName evidence="5">Mannosyl-oligosaccharide glucosidase</fullName>
        <ecNumber evidence="5">3.2.1.106</ecNumber>
    </recommendedName>
</protein>
<dbReference type="Pfam" id="PF16923">
    <property type="entry name" value="Glyco_hydro_63N"/>
    <property type="match status" value="1"/>
</dbReference>
<dbReference type="Gramene" id="EFJ35102">
    <property type="protein sequence ID" value="EFJ35102"/>
    <property type="gene ID" value="SELMODRAFT_165919"/>
</dbReference>
<feature type="domain" description="Glycosyl hydrolase family 63 N-terminal" evidence="8">
    <location>
        <begin position="95"/>
        <end position="253"/>
    </location>
</feature>
<feature type="transmembrane region" description="Helical" evidence="5">
    <location>
        <begin position="41"/>
        <end position="65"/>
    </location>
</feature>